<dbReference type="EMBL" id="JAVRQU010000015">
    <property type="protein sequence ID" value="KAK5694702.1"/>
    <property type="molecule type" value="Genomic_DNA"/>
</dbReference>
<sequence>MASTTTDTSDAGGIAIESEHNGDREHKIFRLLDLPPELWIAICRLAVTFPDPVVIANGKGFLWENIRQPAITHSCSMIRKETIAIFQANHFVCDDSMSNMGLDVISRLKIMNQKPSFTNLVIESSFPGAINFFNAHLKGAGLQVIESVANRESSVHPGRMVTVLRVITMANIKAQ</sequence>
<dbReference type="Proteomes" id="UP001310594">
    <property type="component" value="Unassembled WGS sequence"/>
</dbReference>
<evidence type="ECO:0000313" key="2">
    <source>
        <dbReference type="Proteomes" id="UP001310594"/>
    </source>
</evidence>
<evidence type="ECO:0000313" key="1">
    <source>
        <dbReference type="EMBL" id="KAK5694702.1"/>
    </source>
</evidence>
<name>A0AAN7W3D3_9PEZI</name>
<protein>
    <submittedName>
        <fullName evidence="1">Uncharacterized protein</fullName>
    </submittedName>
</protein>
<proteinExistence type="predicted"/>
<reference evidence="1" key="1">
    <citation type="submission" date="2023-08" db="EMBL/GenBank/DDBJ databases">
        <title>Black Yeasts Isolated from many extreme environments.</title>
        <authorList>
            <person name="Coleine C."/>
            <person name="Stajich J.E."/>
            <person name="Selbmann L."/>
        </authorList>
    </citation>
    <scope>NUCLEOTIDE SEQUENCE</scope>
    <source>
        <strain evidence="1">CCFEE 5810</strain>
    </source>
</reference>
<gene>
    <name evidence="1" type="ORF">LTR97_009292</name>
</gene>
<comment type="caution">
    <text evidence="1">The sequence shown here is derived from an EMBL/GenBank/DDBJ whole genome shotgun (WGS) entry which is preliminary data.</text>
</comment>
<organism evidence="1 2">
    <name type="scientific">Elasticomyces elasticus</name>
    <dbReference type="NCBI Taxonomy" id="574655"/>
    <lineage>
        <taxon>Eukaryota</taxon>
        <taxon>Fungi</taxon>
        <taxon>Dikarya</taxon>
        <taxon>Ascomycota</taxon>
        <taxon>Pezizomycotina</taxon>
        <taxon>Dothideomycetes</taxon>
        <taxon>Dothideomycetidae</taxon>
        <taxon>Mycosphaerellales</taxon>
        <taxon>Teratosphaeriaceae</taxon>
        <taxon>Elasticomyces</taxon>
    </lineage>
</organism>
<accession>A0AAN7W3D3</accession>
<dbReference type="AlphaFoldDB" id="A0AAN7W3D3"/>